<evidence type="ECO:0000256" key="1">
    <source>
        <dbReference type="ARBA" id="ARBA00004141"/>
    </source>
</evidence>
<evidence type="ECO:0000259" key="7">
    <source>
        <dbReference type="PROSITE" id="PS50850"/>
    </source>
</evidence>
<name>A0A833TU18_ACIBZ</name>
<feature type="transmembrane region" description="Helical" evidence="6">
    <location>
        <begin position="288"/>
        <end position="308"/>
    </location>
</feature>
<keyword evidence="2" id="KW-0813">Transport</keyword>
<dbReference type="InterPro" id="IPR036259">
    <property type="entry name" value="MFS_trans_sf"/>
</dbReference>
<dbReference type="InterPro" id="IPR011701">
    <property type="entry name" value="MFS"/>
</dbReference>
<feature type="transmembrane region" description="Helical" evidence="6">
    <location>
        <begin position="255"/>
        <end position="276"/>
    </location>
</feature>
<dbReference type="PANTHER" id="PTHR23505:SF79">
    <property type="entry name" value="PROTEIN SPINSTER"/>
    <property type="match status" value="1"/>
</dbReference>
<organism evidence="8 9">
    <name type="scientific">Acinetobacter bereziniae</name>
    <name type="common">Acinetobacter genomosp. 10</name>
    <dbReference type="NCBI Taxonomy" id="106648"/>
    <lineage>
        <taxon>Bacteria</taxon>
        <taxon>Pseudomonadati</taxon>
        <taxon>Pseudomonadota</taxon>
        <taxon>Gammaproteobacteria</taxon>
        <taxon>Moraxellales</taxon>
        <taxon>Moraxellaceae</taxon>
        <taxon>Acinetobacter</taxon>
    </lineage>
</organism>
<comment type="subcellular location">
    <subcellularLocation>
        <location evidence="1">Membrane</location>
        <topology evidence="1">Multi-pass membrane protein</topology>
    </subcellularLocation>
</comment>
<dbReference type="EMBL" id="WNDP01000217">
    <property type="protein sequence ID" value="KAF1015389.1"/>
    <property type="molecule type" value="Genomic_DNA"/>
</dbReference>
<feature type="transmembrane region" description="Helical" evidence="6">
    <location>
        <begin position="219"/>
        <end position="243"/>
    </location>
</feature>
<dbReference type="Gene3D" id="1.20.1250.20">
    <property type="entry name" value="MFS general substrate transporter like domains"/>
    <property type="match status" value="2"/>
</dbReference>
<evidence type="ECO:0000256" key="3">
    <source>
        <dbReference type="ARBA" id="ARBA00022692"/>
    </source>
</evidence>
<evidence type="ECO:0000256" key="4">
    <source>
        <dbReference type="ARBA" id="ARBA00022989"/>
    </source>
</evidence>
<dbReference type="Proteomes" id="UP000490535">
    <property type="component" value="Unassembled WGS sequence"/>
</dbReference>
<dbReference type="InterPro" id="IPR044770">
    <property type="entry name" value="MFS_spinster-like"/>
</dbReference>
<feature type="transmembrane region" description="Helical" evidence="6">
    <location>
        <begin position="135"/>
        <end position="158"/>
    </location>
</feature>
<feature type="transmembrane region" description="Helical" evidence="6">
    <location>
        <begin position="46"/>
        <end position="65"/>
    </location>
</feature>
<accession>A0A833TU18</accession>
<gene>
    <name evidence="8" type="primary">exuT</name>
    <name evidence="8" type="ORF">GAK29_04573</name>
</gene>
<reference evidence="9" key="1">
    <citation type="journal article" date="2020" name="MBio">
        <title>Horizontal gene transfer to a defensive symbiont with a reduced genome amongst a multipartite beetle microbiome.</title>
        <authorList>
            <person name="Waterworth S.C."/>
            <person name="Florez L.V."/>
            <person name="Rees E.R."/>
            <person name="Hertweck C."/>
            <person name="Kaltenpoth M."/>
            <person name="Kwan J.C."/>
        </authorList>
    </citation>
    <scope>NUCLEOTIDE SEQUENCE [LARGE SCALE GENOMIC DNA]</scope>
</reference>
<dbReference type="PROSITE" id="PS50850">
    <property type="entry name" value="MFS"/>
    <property type="match status" value="1"/>
</dbReference>
<proteinExistence type="predicted"/>
<dbReference type="PANTHER" id="PTHR23505">
    <property type="entry name" value="SPINSTER"/>
    <property type="match status" value="1"/>
</dbReference>
<dbReference type="CDD" id="cd17328">
    <property type="entry name" value="MFS_spinster_like"/>
    <property type="match status" value="1"/>
</dbReference>
<dbReference type="InterPro" id="IPR020846">
    <property type="entry name" value="MFS_dom"/>
</dbReference>
<feature type="transmembrane region" description="Helical" evidence="6">
    <location>
        <begin position="164"/>
        <end position="185"/>
    </location>
</feature>
<keyword evidence="5 6" id="KW-0472">Membrane</keyword>
<dbReference type="SUPFAM" id="SSF103473">
    <property type="entry name" value="MFS general substrate transporter"/>
    <property type="match status" value="1"/>
</dbReference>
<evidence type="ECO:0000256" key="6">
    <source>
        <dbReference type="SAM" id="Phobius"/>
    </source>
</evidence>
<sequence>MNSLIHNKWKILILLFLANTMNFFDRTIPAVVIESIRLEYSLNDKQLGMLAAAFSLVYAIAGLYFGKLADRISKKKIIGIGLIAWSGFTAMNALAWSYISFFMARVGVGVGEASYAPAANSLIGDLFPPQHRAKAIGIFMLGLPVGMVLAFFTVGGIAQAFNSWRAPFIVAAVPGLILAISFFFIREPARGAAEDKIYNTESVVQASMFSLLKIKTLRWIILSGIMQNLAIAAGIAFLVPLFLRYFGLTLIQGSLLAGCIIGVTGLIGLTLGGIIADKIYQKSKKGRLLFGALCLLISAILIGLSLMLKSQAVVLFTYCLVLVGLQCTTITQPSTLLFRKSSNLIKELWLLAYVLRSCMC</sequence>
<dbReference type="AlphaFoldDB" id="A0A833TU18"/>
<keyword evidence="4 6" id="KW-1133">Transmembrane helix</keyword>
<comment type="caution">
    <text evidence="8">The sequence shown here is derived from an EMBL/GenBank/DDBJ whole genome shotgun (WGS) entry which is preliminary data.</text>
</comment>
<evidence type="ECO:0000313" key="8">
    <source>
        <dbReference type="EMBL" id="KAF1015389.1"/>
    </source>
</evidence>
<evidence type="ECO:0000256" key="2">
    <source>
        <dbReference type="ARBA" id="ARBA00022448"/>
    </source>
</evidence>
<dbReference type="Pfam" id="PF07690">
    <property type="entry name" value="MFS_1"/>
    <property type="match status" value="1"/>
</dbReference>
<feature type="transmembrane region" description="Helical" evidence="6">
    <location>
        <begin position="314"/>
        <end position="338"/>
    </location>
</feature>
<feature type="transmembrane region" description="Helical" evidence="6">
    <location>
        <begin position="77"/>
        <end position="96"/>
    </location>
</feature>
<feature type="domain" description="Major facilitator superfamily (MFS) profile" evidence="7">
    <location>
        <begin position="11"/>
        <end position="360"/>
    </location>
</feature>
<evidence type="ECO:0000256" key="5">
    <source>
        <dbReference type="ARBA" id="ARBA00023136"/>
    </source>
</evidence>
<evidence type="ECO:0000313" key="9">
    <source>
        <dbReference type="Proteomes" id="UP000490535"/>
    </source>
</evidence>
<dbReference type="GO" id="GO:0022857">
    <property type="term" value="F:transmembrane transporter activity"/>
    <property type="evidence" value="ECO:0007669"/>
    <property type="project" value="InterPro"/>
</dbReference>
<keyword evidence="3 6" id="KW-0812">Transmembrane</keyword>
<dbReference type="GO" id="GO:0016020">
    <property type="term" value="C:membrane"/>
    <property type="evidence" value="ECO:0007669"/>
    <property type="project" value="UniProtKB-SubCell"/>
</dbReference>
<protein>
    <submittedName>
        <fullName evidence="8">Hexuronate transporter</fullName>
    </submittedName>
</protein>